<evidence type="ECO:0000256" key="7">
    <source>
        <dbReference type="ARBA" id="ARBA00023157"/>
    </source>
</evidence>
<dbReference type="GO" id="GO:0006869">
    <property type="term" value="P:lipid transport"/>
    <property type="evidence" value="ECO:0007669"/>
    <property type="project" value="InterPro"/>
</dbReference>
<comment type="caution">
    <text evidence="13">The sequence shown here is derived from an EMBL/GenBank/DDBJ whole genome shotgun (WGS) entry which is preliminary data.</text>
</comment>
<evidence type="ECO:0000313" key="14">
    <source>
        <dbReference type="Proteomes" id="UP000886595"/>
    </source>
</evidence>
<evidence type="ECO:0000256" key="11">
    <source>
        <dbReference type="SAM" id="SignalP"/>
    </source>
</evidence>
<keyword evidence="14" id="KW-1185">Reference proteome</keyword>
<dbReference type="PRINTS" id="PR00382">
    <property type="entry name" value="LIPIDTRNSFER"/>
</dbReference>
<organism evidence="13 14">
    <name type="scientific">Brassica carinata</name>
    <name type="common">Ethiopian mustard</name>
    <name type="synonym">Abyssinian cabbage</name>
    <dbReference type="NCBI Taxonomy" id="52824"/>
    <lineage>
        <taxon>Eukaryota</taxon>
        <taxon>Viridiplantae</taxon>
        <taxon>Streptophyta</taxon>
        <taxon>Embryophyta</taxon>
        <taxon>Tracheophyta</taxon>
        <taxon>Spermatophyta</taxon>
        <taxon>Magnoliopsida</taxon>
        <taxon>eudicotyledons</taxon>
        <taxon>Gunneridae</taxon>
        <taxon>Pentapetalae</taxon>
        <taxon>rosids</taxon>
        <taxon>malvids</taxon>
        <taxon>Brassicales</taxon>
        <taxon>Brassicaceae</taxon>
        <taxon>Brassiceae</taxon>
        <taxon>Brassica</taxon>
    </lineage>
</organism>
<dbReference type="PANTHER" id="PTHR33044">
    <property type="entry name" value="BIFUNCTIONAL INHIBITOR/LIPID-TRANSFER PROTEIN/SEED STORAGE 2S ALBUMIN SUPERFAMILY PROTEIN-RELATED"/>
    <property type="match status" value="1"/>
</dbReference>
<dbReference type="Pfam" id="PF14368">
    <property type="entry name" value="LTP_2"/>
    <property type="match status" value="1"/>
</dbReference>
<evidence type="ECO:0000256" key="1">
    <source>
        <dbReference type="ARBA" id="ARBA00004609"/>
    </source>
</evidence>
<evidence type="ECO:0000256" key="8">
    <source>
        <dbReference type="ARBA" id="ARBA00023180"/>
    </source>
</evidence>
<evidence type="ECO:0000256" key="4">
    <source>
        <dbReference type="ARBA" id="ARBA00022622"/>
    </source>
</evidence>
<dbReference type="Gene3D" id="1.10.110.10">
    <property type="entry name" value="Plant lipid-transfer and hydrophobic proteins"/>
    <property type="match status" value="1"/>
</dbReference>
<dbReference type="InterPro" id="IPR016140">
    <property type="entry name" value="Bifunc_inhib/LTP/seed_store"/>
</dbReference>
<feature type="domain" description="Bifunctional inhibitor/plant lipid transfer protein/seed storage helical" evidence="12">
    <location>
        <begin position="32"/>
        <end position="111"/>
    </location>
</feature>
<dbReference type="CDD" id="cd00010">
    <property type="entry name" value="AAI_LTSS"/>
    <property type="match status" value="1"/>
</dbReference>
<feature type="chain" id="PRO_5036442573" description="Bifunctional inhibitor/plant lipid transfer protein/seed storage helical domain-containing protein" evidence="11">
    <location>
        <begin position="25"/>
        <end position="225"/>
    </location>
</feature>
<dbReference type="OrthoDB" id="659547at2759"/>
<keyword evidence="3" id="KW-1003">Cell membrane</keyword>
<feature type="compositionally biased region" description="Polar residues" evidence="10">
    <location>
        <begin position="216"/>
        <end position="225"/>
    </location>
</feature>
<feature type="signal peptide" evidence="11">
    <location>
        <begin position="1"/>
        <end position="24"/>
    </location>
</feature>
<feature type="region of interest" description="Disordered" evidence="10">
    <location>
        <begin position="199"/>
        <end position="225"/>
    </location>
</feature>
<proteinExistence type="inferred from homology"/>
<feature type="compositionally biased region" description="Low complexity" evidence="10">
    <location>
        <begin position="128"/>
        <end position="150"/>
    </location>
</feature>
<sequence length="225" mass="23282">MAVFSTAIPLLLLFLSVSSPYVKGNTAPAVDCSTVILTMTKCLPFVTSGSQVEKPETACCSSLKTVLDTKAECLCEGLKSSAAMGISLNVTKAATLPAACKLNNAPPMSACALSTKPPTSAPAPVPAAVPLNGSGPGSSSAPAPSPSHSNHGSSVSVLSFAISGALVILFAHFVTSDHNNALNHLTKYEANQEFVCSLESRDERKEDSYNPIKSHLNMSTTNVEN</sequence>
<evidence type="ECO:0000256" key="9">
    <source>
        <dbReference type="ARBA" id="ARBA00023288"/>
    </source>
</evidence>
<comment type="similarity">
    <text evidence="2">Belongs to the plant LTP family.</text>
</comment>
<evidence type="ECO:0000256" key="6">
    <source>
        <dbReference type="ARBA" id="ARBA00023136"/>
    </source>
</evidence>
<accession>A0A8X8AQC0</accession>
<dbReference type="InterPro" id="IPR036312">
    <property type="entry name" value="Bifun_inhib/LTP/seed_sf"/>
</dbReference>
<dbReference type="InterPro" id="IPR000528">
    <property type="entry name" value="Plant_nsLTP"/>
</dbReference>
<dbReference type="Proteomes" id="UP000886595">
    <property type="component" value="Unassembled WGS sequence"/>
</dbReference>
<keyword evidence="7" id="KW-1015">Disulfide bond</keyword>
<evidence type="ECO:0000256" key="2">
    <source>
        <dbReference type="ARBA" id="ARBA00009748"/>
    </source>
</evidence>
<keyword evidence="6" id="KW-0472">Membrane</keyword>
<evidence type="ECO:0000313" key="13">
    <source>
        <dbReference type="EMBL" id="KAG2310000.1"/>
    </source>
</evidence>
<evidence type="ECO:0000259" key="12">
    <source>
        <dbReference type="SMART" id="SM00499"/>
    </source>
</evidence>
<dbReference type="AlphaFoldDB" id="A0A8X8AQC0"/>
<keyword evidence="8" id="KW-0325">Glycoprotein</keyword>
<evidence type="ECO:0000256" key="10">
    <source>
        <dbReference type="SAM" id="MobiDB-lite"/>
    </source>
</evidence>
<feature type="compositionally biased region" description="Basic and acidic residues" evidence="10">
    <location>
        <begin position="199"/>
        <end position="208"/>
    </location>
</feature>
<protein>
    <recommendedName>
        <fullName evidence="12">Bifunctional inhibitor/plant lipid transfer protein/seed storage helical domain-containing protein</fullName>
    </recommendedName>
</protein>
<comment type="subcellular location">
    <subcellularLocation>
        <location evidence="1">Cell membrane</location>
        <topology evidence="1">Lipid-anchor</topology>
        <topology evidence="1">GPI-anchor</topology>
    </subcellularLocation>
</comment>
<dbReference type="FunFam" id="1.10.110.10:FF:000001">
    <property type="entry name" value="Bifunctional inhibitor/lipid-transfer protein/seed storage 2S albumin superfamily protein"/>
    <property type="match status" value="1"/>
</dbReference>
<feature type="region of interest" description="Disordered" evidence="10">
    <location>
        <begin position="122"/>
        <end position="150"/>
    </location>
</feature>
<keyword evidence="5 11" id="KW-0732">Signal</keyword>
<dbReference type="EMBL" id="JAAMPC010000005">
    <property type="protein sequence ID" value="KAG2310000.1"/>
    <property type="molecule type" value="Genomic_DNA"/>
</dbReference>
<dbReference type="GO" id="GO:0098552">
    <property type="term" value="C:side of membrane"/>
    <property type="evidence" value="ECO:0007669"/>
    <property type="project" value="UniProtKB-KW"/>
</dbReference>
<evidence type="ECO:0000256" key="3">
    <source>
        <dbReference type="ARBA" id="ARBA00022475"/>
    </source>
</evidence>
<dbReference type="SUPFAM" id="SSF47699">
    <property type="entry name" value="Bifunctional inhibitor/lipid-transfer protein/seed storage 2S albumin"/>
    <property type="match status" value="1"/>
</dbReference>
<reference evidence="13 14" key="1">
    <citation type="submission" date="2020-02" db="EMBL/GenBank/DDBJ databases">
        <authorList>
            <person name="Ma Q."/>
            <person name="Huang Y."/>
            <person name="Song X."/>
            <person name="Pei D."/>
        </authorList>
    </citation>
    <scope>NUCLEOTIDE SEQUENCE [LARGE SCALE GENOMIC DNA]</scope>
    <source>
        <strain evidence="13">Sxm20200214</strain>
        <tissue evidence="13">Leaf</tissue>
    </source>
</reference>
<dbReference type="GO" id="GO:0008289">
    <property type="term" value="F:lipid binding"/>
    <property type="evidence" value="ECO:0007669"/>
    <property type="project" value="InterPro"/>
</dbReference>
<evidence type="ECO:0000256" key="5">
    <source>
        <dbReference type="ARBA" id="ARBA00022729"/>
    </source>
</evidence>
<keyword evidence="4" id="KW-0336">GPI-anchor</keyword>
<dbReference type="SMART" id="SM00499">
    <property type="entry name" value="AAI"/>
    <property type="match status" value="1"/>
</dbReference>
<dbReference type="InterPro" id="IPR043325">
    <property type="entry name" value="LTSS"/>
</dbReference>
<dbReference type="GO" id="GO:0005886">
    <property type="term" value="C:plasma membrane"/>
    <property type="evidence" value="ECO:0007669"/>
    <property type="project" value="UniProtKB-SubCell"/>
</dbReference>
<keyword evidence="9" id="KW-0449">Lipoprotein</keyword>
<name>A0A8X8AQC0_BRACI</name>
<gene>
    <name evidence="13" type="ORF">Bca52824_021557</name>
</gene>